<evidence type="ECO:0000259" key="2">
    <source>
        <dbReference type="PROSITE" id="PS50011"/>
    </source>
</evidence>
<dbReference type="EMBL" id="CP045201">
    <property type="protein sequence ID" value="QOL82668.1"/>
    <property type="molecule type" value="Genomic_DNA"/>
</dbReference>
<organism evidence="4 5">
    <name type="scientific">Pseudooceanicola spongiae</name>
    <dbReference type="NCBI Taxonomy" id="2613965"/>
    <lineage>
        <taxon>Bacteria</taxon>
        <taxon>Pseudomonadati</taxon>
        <taxon>Pseudomonadota</taxon>
        <taxon>Alphaproteobacteria</taxon>
        <taxon>Rhodobacterales</taxon>
        <taxon>Paracoccaceae</taxon>
        <taxon>Pseudooceanicola</taxon>
    </lineage>
</organism>
<dbReference type="Pfam" id="PF01590">
    <property type="entry name" value="GAF"/>
    <property type="match status" value="1"/>
</dbReference>
<evidence type="ECO:0000313" key="4">
    <source>
        <dbReference type="EMBL" id="QOL82668.1"/>
    </source>
</evidence>
<evidence type="ECO:0000256" key="1">
    <source>
        <dbReference type="SAM" id="MobiDB-lite"/>
    </source>
</evidence>
<proteinExistence type="predicted"/>
<dbReference type="Gene3D" id="3.40.50.300">
    <property type="entry name" value="P-loop containing nucleotide triphosphate hydrolases"/>
    <property type="match status" value="1"/>
</dbReference>
<dbReference type="PROSITE" id="PS00108">
    <property type="entry name" value="PROTEIN_KINASE_ST"/>
    <property type="match status" value="1"/>
</dbReference>
<dbReference type="SUPFAM" id="SSF56112">
    <property type="entry name" value="Protein kinase-like (PK-like)"/>
    <property type="match status" value="1"/>
</dbReference>
<sequence length="1664" mass="181924">MIRLQGYGIELLSDDGRTSLFRCCPDHAGETFLIRCTNQTGHAGDPLTHEMEMAPHLGPEWAVQPIALRDIDGRPVLRLSDPGGMAFDKVIDKPVDLQKFLRIAINIAGALRQFHARGLVHKDLKPANILVATDLSVRITGFGAAARLRPERQRETGRAADASPEPASGGVEVSGTWEYMAPEQTGRMTRSVDRRSDFYALGVSLYQALAGRLPFVAADPAEWVLCHMAREPRTFSPQDGVPDGLAAVVMKLLSKPPEDRYQTARALELDLMHCLGDWQQSGAIGPFKLARQDRADLPVPPGMLYGRAGPIGALEDELRRVADKGRMVMVLVSGTSGIGKSSLVHELRRRVEAEGGLFTAGKFDQHREGMAYATGGQAVRGLIAQLLELGPKARDIWRSAFQEALGENVVLLAEMIPEFARLMGPCPAIAELAPAESMNRFDHTFRQFLRVLSRKGRPLCLFIDDMQWIDKATLGLITRLISAGGVPHLMLIGAFRDNEIGPGHPMLGLVAAARQQVADLDTREIQLGPLSREEVTALIADTLARPMAEVVELAAYVHHQSNGNPLFTTQMLTALAESGALRFDCGQERWDWDMPAILLRQPVSSVTELMAARLERLEPTTQFVIARLACLGSIAHKCTLALACGLDLSTVEDALWYAVQEGMLSQTGRGYAFVHDRVREASYALIPNDARPVTHLQIARRLTAELQGAPSDDLIIEAVSAYDKAAALLTDPQERHRVAELHLAAGRLAKDSGAQGAACDLLAGGLRLLGAERWTTCHQLSFDLDFTLAECALANGDFAQAEASLLSLQVQAISVPARAAVTSLLVTLYTASDRSDRAIETCLVFLQGFGFDWEANPSPDLPLAEYARLCKLRGSRSVPSLIDLPLMTDEGSLAIMDVLAAALPPAFFSDEHLVSLILCRMANISLLHGVSDASSLGFAYLGMVGGSYFSEYQVAYSYGRLGFDLADRHGFRRYRARVLMTFAYHVSPWTNDIREERPLLVEAFEDAKQSGDLTYAGFSSVTLVTSMLAVGDRLDKTQRTAETRLAFVRQARFGLCVDIHTTQLQLVRTLRGLNNDLATLNSPEFSETDFENHLAKNPSLDIAACWYWIRKLQSRFLAGRIEEAGHAADRAEALIWTSGGHFEIAEYHFHAALARLALPVPPMEKIAAHLTQLQILAGNCPANFEARFLLVSAEVARVRGEADAAMRGYDAAIRAAQASNLPQIEAMAHELGAAFYASRAADTVEIAYLRQARSCYETWGATGKVRQLDQLHPMLMQRLGAPVGGRAQSDPGLSSVLFGSLHEVSGMASLADTISALLRVVLEQAAASRAVLILSHGERLKIEAEAALSADGFSVRMVGEPVDAATLPQTILHATIRERDAIVVEDTQSESVSADPYFSNTAARSALCIPLEHRAKTVGLLYLENDHLRDAFPPDRISSLRLIAAQTALTMENATLEEKEALLKEVHHRVKNNLQLITSLLNLQACRIDDPQVARLFADSRDRVRSMALVHENLYQLGNFARVPMRTHLEAVAWHLFRAHSQQDGRIKLVMLVDDIQLDLDRAIPCGLIVNELVSNALKHAFPDDGEGIVTVRLELQDRLCRLTVSDNGIGTPATVNIETANTLGLQLVGDLAAQLKGRLIQVEQSEGTGFSVVLQLPKVDAKW</sequence>
<dbReference type="Pfam" id="PF07568">
    <property type="entry name" value="HisKA_2"/>
    <property type="match status" value="1"/>
</dbReference>
<dbReference type="PROSITE" id="PS50011">
    <property type="entry name" value="PROTEIN_KINASE_DOM"/>
    <property type="match status" value="1"/>
</dbReference>
<dbReference type="InterPro" id="IPR003594">
    <property type="entry name" value="HATPase_dom"/>
</dbReference>
<dbReference type="Pfam" id="PF02518">
    <property type="entry name" value="HATPase_c"/>
    <property type="match status" value="1"/>
</dbReference>
<dbReference type="Gene3D" id="1.10.510.10">
    <property type="entry name" value="Transferase(Phosphotransferase) domain 1"/>
    <property type="match status" value="1"/>
</dbReference>
<feature type="compositionally biased region" description="Basic and acidic residues" evidence="1">
    <location>
        <begin position="148"/>
        <end position="158"/>
    </location>
</feature>
<dbReference type="Pfam" id="PF13191">
    <property type="entry name" value="AAA_16"/>
    <property type="match status" value="1"/>
</dbReference>
<dbReference type="PANTHER" id="PTHR43642:SF1">
    <property type="entry name" value="HYBRID SIGNAL TRANSDUCTION HISTIDINE KINASE G"/>
    <property type="match status" value="1"/>
</dbReference>
<dbReference type="GO" id="GO:0005524">
    <property type="term" value="F:ATP binding"/>
    <property type="evidence" value="ECO:0007669"/>
    <property type="project" value="InterPro"/>
</dbReference>
<dbReference type="GO" id="GO:0004672">
    <property type="term" value="F:protein kinase activity"/>
    <property type="evidence" value="ECO:0007669"/>
    <property type="project" value="InterPro"/>
</dbReference>
<evidence type="ECO:0000313" key="5">
    <source>
        <dbReference type="Proteomes" id="UP000594118"/>
    </source>
</evidence>
<feature type="domain" description="Histidine kinase" evidence="3">
    <location>
        <begin position="1569"/>
        <end position="1661"/>
    </location>
</feature>
<dbReference type="Gene3D" id="3.30.565.10">
    <property type="entry name" value="Histidine kinase-like ATPase, C-terminal domain"/>
    <property type="match status" value="1"/>
</dbReference>
<dbReference type="InterPro" id="IPR011009">
    <property type="entry name" value="Kinase-like_dom_sf"/>
</dbReference>
<dbReference type="Pfam" id="PF00069">
    <property type="entry name" value="Pkinase"/>
    <property type="match status" value="1"/>
</dbReference>
<accession>A0A7L9WT17</accession>
<dbReference type="KEGG" id="pshq:F3W81_18690"/>
<dbReference type="Proteomes" id="UP000594118">
    <property type="component" value="Chromosome"/>
</dbReference>
<feature type="region of interest" description="Disordered" evidence="1">
    <location>
        <begin position="148"/>
        <end position="172"/>
    </location>
</feature>
<dbReference type="SUPFAM" id="SSF52540">
    <property type="entry name" value="P-loop containing nucleoside triphosphate hydrolases"/>
    <property type="match status" value="1"/>
</dbReference>
<reference evidence="4 5" key="1">
    <citation type="submission" date="2019-10" db="EMBL/GenBank/DDBJ databases">
        <title>Pseudopuniceibacterium sp. HQ09 islated from Antarctica.</title>
        <authorList>
            <person name="Liao L."/>
            <person name="Su S."/>
            <person name="Chen B."/>
            <person name="Yu Y."/>
        </authorList>
    </citation>
    <scope>NUCLEOTIDE SEQUENCE [LARGE SCALE GENOMIC DNA]</scope>
    <source>
        <strain evidence="4 5">HQ09</strain>
    </source>
</reference>
<dbReference type="InterPro" id="IPR036890">
    <property type="entry name" value="HATPase_C_sf"/>
</dbReference>
<dbReference type="InterPro" id="IPR053159">
    <property type="entry name" value="Hybrid_Histidine_Kinase"/>
</dbReference>
<gene>
    <name evidence="4" type="ORF">F3W81_18690</name>
</gene>
<dbReference type="InterPro" id="IPR005467">
    <property type="entry name" value="His_kinase_dom"/>
</dbReference>
<dbReference type="SMART" id="SM00220">
    <property type="entry name" value="S_TKc"/>
    <property type="match status" value="1"/>
</dbReference>
<feature type="domain" description="Protein kinase" evidence="2">
    <location>
        <begin position="1"/>
        <end position="272"/>
    </location>
</feature>
<dbReference type="InterPro" id="IPR027417">
    <property type="entry name" value="P-loop_NTPase"/>
</dbReference>
<dbReference type="PANTHER" id="PTHR43642">
    <property type="entry name" value="HYBRID SIGNAL TRANSDUCTION HISTIDINE KINASE G"/>
    <property type="match status" value="1"/>
</dbReference>
<dbReference type="RefSeq" id="WP_193080940.1">
    <property type="nucleotide sequence ID" value="NZ_CP045201.1"/>
</dbReference>
<dbReference type="SUPFAM" id="SSF55781">
    <property type="entry name" value="GAF domain-like"/>
    <property type="match status" value="1"/>
</dbReference>
<dbReference type="InterPro" id="IPR003018">
    <property type="entry name" value="GAF"/>
</dbReference>
<keyword evidence="5" id="KW-1185">Reference proteome</keyword>
<name>A0A7L9WT17_9RHOB</name>
<evidence type="ECO:0000259" key="3">
    <source>
        <dbReference type="PROSITE" id="PS50109"/>
    </source>
</evidence>
<dbReference type="InterPro" id="IPR041664">
    <property type="entry name" value="AAA_16"/>
</dbReference>
<dbReference type="InterPro" id="IPR008271">
    <property type="entry name" value="Ser/Thr_kinase_AS"/>
</dbReference>
<dbReference type="SUPFAM" id="SSF55874">
    <property type="entry name" value="ATPase domain of HSP90 chaperone/DNA topoisomerase II/histidine kinase"/>
    <property type="match status" value="1"/>
</dbReference>
<dbReference type="PROSITE" id="PS50109">
    <property type="entry name" value="HIS_KIN"/>
    <property type="match status" value="1"/>
</dbReference>
<dbReference type="InterPro" id="IPR029016">
    <property type="entry name" value="GAF-like_dom_sf"/>
</dbReference>
<dbReference type="InterPro" id="IPR011495">
    <property type="entry name" value="Sig_transdc_His_kin_sub2_dim/P"/>
</dbReference>
<dbReference type="CDD" id="cd14014">
    <property type="entry name" value="STKc_PknB_like"/>
    <property type="match status" value="1"/>
</dbReference>
<protein>
    <submittedName>
        <fullName evidence="4">AAA family ATPase</fullName>
    </submittedName>
</protein>
<dbReference type="SMART" id="SM00065">
    <property type="entry name" value="GAF"/>
    <property type="match status" value="1"/>
</dbReference>
<dbReference type="InterPro" id="IPR000719">
    <property type="entry name" value="Prot_kinase_dom"/>
</dbReference>
<dbReference type="Gene3D" id="3.30.450.40">
    <property type="match status" value="1"/>
</dbReference>
<dbReference type="SMART" id="SM00387">
    <property type="entry name" value="HATPase_c"/>
    <property type="match status" value="1"/>
</dbReference>